<evidence type="ECO:0000313" key="2">
    <source>
        <dbReference type="EMBL" id="RDX64051.1"/>
    </source>
</evidence>
<accession>A0A371EDD2</accession>
<comment type="caution">
    <text evidence="2">The sequence shown here is derived from an EMBL/GenBank/DDBJ whole genome shotgun (WGS) entry which is preliminary data.</text>
</comment>
<keyword evidence="3" id="KW-1185">Reference proteome</keyword>
<dbReference type="Pfam" id="PF24924">
    <property type="entry name" value="DUF7745"/>
    <property type="match status" value="1"/>
</dbReference>
<reference evidence="2" key="1">
    <citation type="submission" date="2018-05" db="EMBL/GenBank/DDBJ databases">
        <title>Draft genome of Mucuna pruriens seed.</title>
        <authorList>
            <person name="Nnadi N.E."/>
            <person name="Vos R."/>
            <person name="Hasami M.H."/>
            <person name="Devisetty U.K."/>
            <person name="Aguiy J.C."/>
        </authorList>
    </citation>
    <scope>NUCLEOTIDE SEQUENCE [LARGE SCALE GENOMIC DNA]</scope>
    <source>
        <strain evidence="2">JCA_2017</strain>
    </source>
</reference>
<organism evidence="2 3">
    <name type="scientific">Mucuna pruriens</name>
    <name type="common">Velvet bean</name>
    <name type="synonym">Dolichos pruriens</name>
    <dbReference type="NCBI Taxonomy" id="157652"/>
    <lineage>
        <taxon>Eukaryota</taxon>
        <taxon>Viridiplantae</taxon>
        <taxon>Streptophyta</taxon>
        <taxon>Embryophyta</taxon>
        <taxon>Tracheophyta</taxon>
        <taxon>Spermatophyta</taxon>
        <taxon>Magnoliopsida</taxon>
        <taxon>eudicotyledons</taxon>
        <taxon>Gunneridae</taxon>
        <taxon>Pentapetalae</taxon>
        <taxon>rosids</taxon>
        <taxon>fabids</taxon>
        <taxon>Fabales</taxon>
        <taxon>Fabaceae</taxon>
        <taxon>Papilionoideae</taxon>
        <taxon>50 kb inversion clade</taxon>
        <taxon>NPAAA clade</taxon>
        <taxon>indigoferoid/millettioid clade</taxon>
        <taxon>Phaseoleae</taxon>
        <taxon>Mucuna</taxon>
    </lineage>
</organism>
<dbReference type="OrthoDB" id="10578220at2759"/>
<dbReference type="EMBL" id="QJKJ01014575">
    <property type="protein sequence ID" value="RDX64051.1"/>
    <property type="molecule type" value="Genomic_DNA"/>
</dbReference>
<dbReference type="InterPro" id="IPR056647">
    <property type="entry name" value="DUF7745"/>
</dbReference>
<feature type="non-terminal residue" evidence="2">
    <location>
        <position position="1"/>
    </location>
</feature>
<sequence>MTKESWIRQLNEASKRTIRWYPPWNERENMIVKCGGYLNVPLLGTHGAINYNPKLVSRQAGYPMIRAPQEEIMTPFVLYGLEAHKGAHYRKIRHAWSNIMRKGMTWFEQDQLAIKKEQLEKAMLNAKEWMHLLEEELARAKLSKEYPIDQRRESLFELVKVREKAKEEEA</sequence>
<name>A0A371EDD2_MUCPR</name>
<evidence type="ECO:0000259" key="1">
    <source>
        <dbReference type="Pfam" id="PF24924"/>
    </source>
</evidence>
<dbReference type="AlphaFoldDB" id="A0A371EDD2"/>
<proteinExistence type="predicted"/>
<feature type="domain" description="DUF7745" evidence="1">
    <location>
        <begin position="2"/>
        <end position="111"/>
    </location>
</feature>
<dbReference type="Proteomes" id="UP000257109">
    <property type="component" value="Unassembled WGS sequence"/>
</dbReference>
<dbReference type="PANTHER" id="PTHR48154:SF1">
    <property type="entry name" value="PROTEIN, PUTATIVE-RELATED"/>
    <property type="match status" value="1"/>
</dbReference>
<protein>
    <recommendedName>
        <fullName evidence="1">DUF7745 domain-containing protein</fullName>
    </recommendedName>
</protein>
<evidence type="ECO:0000313" key="3">
    <source>
        <dbReference type="Proteomes" id="UP000257109"/>
    </source>
</evidence>
<gene>
    <name evidence="2" type="ORF">CR513_57436</name>
</gene>
<dbReference type="PANTHER" id="PTHR48154">
    <property type="entry name" value="PROTEIN, PUTATIVE-RELATED"/>
    <property type="match status" value="1"/>
</dbReference>